<dbReference type="RefSeq" id="WP_072986789.1">
    <property type="nucleotide sequence ID" value="NZ_FQZB01000009.1"/>
</dbReference>
<dbReference type="STRING" id="1121302.SAMN02745163_02064"/>
<accession>A0A1M6K0C1</accession>
<dbReference type="GO" id="GO:0005198">
    <property type="term" value="F:structural molecule activity"/>
    <property type="evidence" value="ECO:0007669"/>
    <property type="project" value="InterPro"/>
</dbReference>
<dbReference type="OrthoDB" id="3197444at2"/>
<feature type="coiled-coil region" evidence="1">
    <location>
        <begin position="381"/>
        <end position="415"/>
    </location>
</feature>
<proteinExistence type="predicted"/>
<dbReference type="AlphaFoldDB" id="A0A1M6K0C1"/>
<evidence type="ECO:0000256" key="1">
    <source>
        <dbReference type="SAM" id="Coils"/>
    </source>
</evidence>
<reference evidence="2 3" key="1">
    <citation type="submission" date="2016-11" db="EMBL/GenBank/DDBJ databases">
        <authorList>
            <person name="Jaros S."/>
            <person name="Januszkiewicz K."/>
            <person name="Wedrychowicz H."/>
        </authorList>
    </citation>
    <scope>NUCLEOTIDE SEQUENCE [LARGE SCALE GENOMIC DNA]</scope>
    <source>
        <strain evidence="2 3">DSM 21758</strain>
    </source>
</reference>
<organism evidence="2 3">
    <name type="scientific">Clostridium cavendishii DSM 21758</name>
    <dbReference type="NCBI Taxonomy" id="1121302"/>
    <lineage>
        <taxon>Bacteria</taxon>
        <taxon>Bacillati</taxon>
        <taxon>Bacillota</taxon>
        <taxon>Clostridia</taxon>
        <taxon>Eubacteriales</taxon>
        <taxon>Clostridiaceae</taxon>
        <taxon>Clostridium</taxon>
    </lineage>
</organism>
<evidence type="ECO:0000313" key="3">
    <source>
        <dbReference type="Proteomes" id="UP000184310"/>
    </source>
</evidence>
<gene>
    <name evidence="2" type="ORF">SAMN02745163_02064</name>
</gene>
<dbReference type="EMBL" id="FQZB01000009">
    <property type="protein sequence ID" value="SHJ52380.1"/>
    <property type="molecule type" value="Genomic_DNA"/>
</dbReference>
<protein>
    <submittedName>
        <fullName evidence="2">Phage minor capsid protein 2</fullName>
    </submittedName>
</protein>
<dbReference type="Pfam" id="PF06152">
    <property type="entry name" value="Phage_min_cap2"/>
    <property type="match status" value="1"/>
</dbReference>
<dbReference type="Proteomes" id="UP000184310">
    <property type="component" value="Unassembled WGS sequence"/>
</dbReference>
<evidence type="ECO:0000313" key="2">
    <source>
        <dbReference type="EMBL" id="SHJ52380.1"/>
    </source>
</evidence>
<keyword evidence="3" id="KW-1185">Reference proteome</keyword>
<sequence length="671" mass="78580">MDKKNNPSKLGEILKNITKQSIQYNAAKEREKSYDIRRIFEQMELDLISSMHRAFYFHQTEQLKEGFEWEQWQLSKLRSMEKYRQKNKEIIGSYSNTIEETIERELQGSFSKGENRVDDLVNSFEKAKEAKEEAKVGLPDDIAERQKKTINKGNVPEDKDFFGLNEKKLNALQDTVKRDLKEAQHAVLRKMDDVYRQTIFKTHVYMQSGTKSLYQAIDMATKDFLDKGINCIEYKNGARVNIASYAEMALRTASQRATFLGEGKKRDEFGIHLVVVSAHANTCAMCEKWQGKVLIDDIFSHGSKSDGEYPLLSEAIKQGFLHANCRHTLITYFEGITSLPTVPDGKEAIKTYEVEQKQRALERQIRKWKRFKIGTTDETNKEDALMKVRQYEKELQELIQRNPQLRRNYKREEADIRSIKEINHKADLKEYEKFKRVLDNEVPETIDKFQELKYNDVKKWKSLKQKIRIKDDSIIGNPNTPNKFVNSNVKWDKHLGVSQNISDKLNNIHTELSEFMSKNDREKVILLDINSSKLAYELEGSKNDEVILNKEVLKILKNSKENSITLTHNHPSSAPFSRADIDKIMHYNSVKALTLECANGDKYLFDRNNQNIGFFKYMAFDSEYDKIYNRVAQKYPQLNDEKEIFNIWNIFLNDVNEEISKKYNMVYRKVD</sequence>
<keyword evidence="1" id="KW-0175">Coiled coil</keyword>
<name>A0A1M6K0C1_9CLOT</name>
<dbReference type="InterPro" id="IPR009319">
    <property type="entry name" value="Phage_A118_VSP1"/>
</dbReference>